<dbReference type="HOGENOM" id="CLU_2845145_0_0_11"/>
<evidence type="ECO:0000313" key="2">
    <source>
        <dbReference type="Proteomes" id="UP000018763"/>
    </source>
</evidence>
<accession>V5XJK6</accession>
<organism evidence="1 2">
    <name type="scientific">Mycolicibacterium neoaurum VKM Ac-1815D</name>
    <dbReference type="NCBI Taxonomy" id="700508"/>
    <lineage>
        <taxon>Bacteria</taxon>
        <taxon>Bacillati</taxon>
        <taxon>Actinomycetota</taxon>
        <taxon>Actinomycetes</taxon>
        <taxon>Mycobacteriales</taxon>
        <taxon>Mycobacteriaceae</taxon>
        <taxon>Mycolicibacterium</taxon>
    </lineage>
</organism>
<protein>
    <submittedName>
        <fullName evidence="1">Uncharacterized protein</fullName>
    </submittedName>
</protein>
<dbReference type="AlphaFoldDB" id="V5XJK6"/>
<dbReference type="Proteomes" id="UP000018763">
    <property type="component" value="Chromosome"/>
</dbReference>
<dbReference type="RefSeq" id="WP_019513430.1">
    <property type="nucleotide sequence ID" value="NC_023036.2"/>
</dbReference>
<keyword evidence="2" id="KW-1185">Reference proteome</keyword>
<name>V5XJK6_MYCNE</name>
<evidence type="ECO:0000313" key="1">
    <source>
        <dbReference type="EMBL" id="AHC27814.1"/>
    </source>
</evidence>
<gene>
    <name evidence="1" type="ORF">D174_04175</name>
</gene>
<reference evidence="1 2" key="1">
    <citation type="journal article" date="2014" name="Genome Announc.">
        <title>Complete Genome Sequence of Sterol-Transforming Mycobacterium neoaurum Strain VKM Ac-1815D.</title>
        <authorList>
            <person name="Shtratnikova V.Y."/>
            <person name="Bragin E.Y."/>
            <person name="Dovbnya D.V."/>
            <person name="Pekov Y.A."/>
            <person name="Schelkunov M.I."/>
            <person name="Strizhov N."/>
            <person name="Ivashina T.V."/>
            <person name="Ashapkin V.V."/>
            <person name="Donova M.V."/>
        </authorList>
    </citation>
    <scope>NUCLEOTIDE SEQUENCE [LARGE SCALE GENOMIC DNA]</scope>
    <source>
        <strain evidence="1 2">VKM Ac-1815D</strain>
    </source>
</reference>
<dbReference type="EMBL" id="CP006936">
    <property type="protein sequence ID" value="AHC27814.1"/>
    <property type="molecule type" value="Genomic_DNA"/>
</dbReference>
<sequence length="65" mass="7420">MDKFSEDLRLLPVGTFQPTTVYALLRKLKLTAASREVQATAIDEWLAEHPPGPLMTYTLRKEGFR</sequence>
<dbReference type="KEGG" id="mne:D174_04175"/>
<proteinExistence type="predicted"/>
<dbReference type="GeneID" id="43448705"/>